<dbReference type="EMBL" id="GBXM01041875">
    <property type="protein sequence ID" value="JAH66702.1"/>
    <property type="molecule type" value="Transcribed_RNA"/>
</dbReference>
<reference evidence="1" key="1">
    <citation type="submission" date="2014-11" db="EMBL/GenBank/DDBJ databases">
        <authorList>
            <person name="Amaro Gonzalez C."/>
        </authorList>
    </citation>
    <scope>NUCLEOTIDE SEQUENCE</scope>
</reference>
<protein>
    <submittedName>
        <fullName evidence="1">Uncharacterized protein</fullName>
    </submittedName>
</protein>
<sequence length="41" mass="4656">MICGYGFNGMSGFTVRWDGGYFMLPIRHRQNVINCSCIPVD</sequence>
<accession>A0A0E9ULL4</accession>
<reference evidence="1" key="2">
    <citation type="journal article" date="2015" name="Fish Shellfish Immunol.">
        <title>Early steps in the European eel (Anguilla anguilla)-Vibrio vulnificus interaction in the gills: Role of the RtxA13 toxin.</title>
        <authorList>
            <person name="Callol A."/>
            <person name="Pajuelo D."/>
            <person name="Ebbesson L."/>
            <person name="Teles M."/>
            <person name="MacKenzie S."/>
            <person name="Amaro C."/>
        </authorList>
    </citation>
    <scope>NUCLEOTIDE SEQUENCE</scope>
</reference>
<name>A0A0E9ULL4_ANGAN</name>
<organism evidence="1">
    <name type="scientific">Anguilla anguilla</name>
    <name type="common">European freshwater eel</name>
    <name type="synonym">Muraena anguilla</name>
    <dbReference type="NCBI Taxonomy" id="7936"/>
    <lineage>
        <taxon>Eukaryota</taxon>
        <taxon>Metazoa</taxon>
        <taxon>Chordata</taxon>
        <taxon>Craniata</taxon>
        <taxon>Vertebrata</taxon>
        <taxon>Euteleostomi</taxon>
        <taxon>Actinopterygii</taxon>
        <taxon>Neopterygii</taxon>
        <taxon>Teleostei</taxon>
        <taxon>Anguilliformes</taxon>
        <taxon>Anguillidae</taxon>
        <taxon>Anguilla</taxon>
    </lineage>
</organism>
<proteinExistence type="predicted"/>
<dbReference type="AlphaFoldDB" id="A0A0E9ULL4"/>
<evidence type="ECO:0000313" key="1">
    <source>
        <dbReference type="EMBL" id="JAH66702.1"/>
    </source>
</evidence>